<protein>
    <submittedName>
        <fullName evidence="1">Uncharacterized protein</fullName>
    </submittedName>
</protein>
<dbReference type="Proteomes" id="UP001519311">
    <property type="component" value="Unassembled WGS sequence"/>
</dbReference>
<name>A0ABS4VEI2_9ACTN</name>
<reference evidence="1 2" key="1">
    <citation type="submission" date="2021-03" db="EMBL/GenBank/DDBJ databases">
        <title>Sequencing the genomes of 1000 actinobacteria strains.</title>
        <authorList>
            <person name="Klenk H.-P."/>
        </authorList>
    </citation>
    <scope>NUCLEOTIDE SEQUENCE [LARGE SCALE GENOMIC DNA]</scope>
    <source>
        <strain evidence="1 2">DSM 40843</strain>
    </source>
</reference>
<evidence type="ECO:0000313" key="1">
    <source>
        <dbReference type="EMBL" id="MBP2362322.1"/>
    </source>
</evidence>
<sequence>MYRHDLQSITVDGFGLAHGEQLETLQRFAEEIAPVLRREAASTLWE</sequence>
<organism evidence="1 2">
    <name type="scientific">Streptomyces clavifer</name>
    <dbReference type="NCBI Taxonomy" id="68188"/>
    <lineage>
        <taxon>Bacteria</taxon>
        <taxon>Bacillati</taxon>
        <taxon>Actinomycetota</taxon>
        <taxon>Actinomycetes</taxon>
        <taxon>Kitasatosporales</taxon>
        <taxon>Streptomycetaceae</taxon>
        <taxon>Streptomyces</taxon>
    </lineage>
</organism>
<accession>A0ABS4VEI2</accession>
<evidence type="ECO:0000313" key="2">
    <source>
        <dbReference type="Proteomes" id="UP001519311"/>
    </source>
</evidence>
<dbReference type="EMBL" id="JAGINS010000001">
    <property type="protein sequence ID" value="MBP2362322.1"/>
    <property type="molecule type" value="Genomic_DNA"/>
</dbReference>
<proteinExistence type="predicted"/>
<keyword evidence="2" id="KW-1185">Reference proteome</keyword>
<comment type="caution">
    <text evidence="1">The sequence shown here is derived from an EMBL/GenBank/DDBJ whole genome shotgun (WGS) entry which is preliminary data.</text>
</comment>
<gene>
    <name evidence="1" type="ORF">JOF59_004722</name>
</gene>